<accession>J3P733</accession>
<evidence type="ECO:0000313" key="2">
    <source>
        <dbReference type="EMBL" id="EJT72464.1"/>
    </source>
</evidence>
<dbReference type="OrthoDB" id="5596743at2759"/>
<sequence>MKSVLALAFPALAAAAAVARSPCNADNCLRAVRATQFPTRLEACSSFVVTTVTPATSTHTETVKVTAGTPVVTLSVTDTTVNTVTATSMVKVDETLTVATVTQTKTQTVGTPQKRAAADGDQAVTVVPTAIPAYASACTSAARFSSACSCAGVTGSVTTAPTPVTTVYVTETQTPAASTQTLVVDTTVVPTTAETVSVTLTSTVSVTATATVVVGVCKDVRANGKIFSAGTAGTAYTEMPEFTTQVEANDVGTDRCCSICYQAPGCVFYRKFTTTCRVYQATPASADGVSDTCPRGVTSGWVFRSVNTDPAYTSPLGKGPCFPGNQ</sequence>
<evidence type="ECO:0000313" key="4">
    <source>
        <dbReference type="Proteomes" id="UP000006039"/>
    </source>
</evidence>
<dbReference type="eggNOG" id="ENOG502T091">
    <property type="taxonomic scope" value="Eukaryota"/>
</dbReference>
<dbReference type="VEuPathDB" id="FungiDB:GGTG_09330"/>
<organism evidence="2">
    <name type="scientific">Gaeumannomyces tritici (strain R3-111a-1)</name>
    <name type="common">Wheat and barley take-all root rot fungus</name>
    <name type="synonym">Gaeumannomyces graminis var. tritici</name>
    <dbReference type="NCBI Taxonomy" id="644352"/>
    <lineage>
        <taxon>Eukaryota</taxon>
        <taxon>Fungi</taxon>
        <taxon>Dikarya</taxon>
        <taxon>Ascomycota</taxon>
        <taxon>Pezizomycotina</taxon>
        <taxon>Sordariomycetes</taxon>
        <taxon>Sordariomycetidae</taxon>
        <taxon>Magnaporthales</taxon>
        <taxon>Magnaporthaceae</taxon>
        <taxon>Gaeumannomyces</taxon>
    </lineage>
</organism>
<evidence type="ECO:0000313" key="3">
    <source>
        <dbReference type="EnsemblFungi" id="EJT72464"/>
    </source>
</evidence>
<dbReference type="AlphaFoldDB" id="J3P733"/>
<keyword evidence="4" id="KW-1185">Reference proteome</keyword>
<reference evidence="2" key="2">
    <citation type="submission" date="2010-07" db="EMBL/GenBank/DDBJ databases">
        <authorList>
            <consortium name="The Broad Institute Genome Sequencing Platform"/>
            <consortium name="Broad Institute Genome Sequencing Center for Infectious Disease"/>
            <person name="Ma L.-J."/>
            <person name="Dead R."/>
            <person name="Young S."/>
            <person name="Zeng Q."/>
            <person name="Koehrsen M."/>
            <person name="Alvarado L."/>
            <person name="Berlin A."/>
            <person name="Chapman S.B."/>
            <person name="Chen Z."/>
            <person name="Freedman E."/>
            <person name="Gellesch M."/>
            <person name="Goldberg J."/>
            <person name="Griggs A."/>
            <person name="Gujja S."/>
            <person name="Heilman E.R."/>
            <person name="Heiman D."/>
            <person name="Hepburn T."/>
            <person name="Howarth C."/>
            <person name="Jen D."/>
            <person name="Larson L."/>
            <person name="Mehta T."/>
            <person name="Neiman D."/>
            <person name="Pearson M."/>
            <person name="Roberts A."/>
            <person name="Saif S."/>
            <person name="Shea T."/>
            <person name="Shenoy N."/>
            <person name="Sisk P."/>
            <person name="Stolte C."/>
            <person name="Sykes S."/>
            <person name="Walk T."/>
            <person name="White J."/>
            <person name="Yandava C."/>
            <person name="Haas B."/>
            <person name="Nusbaum C."/>
            <person name="Birren B."/>
        </authorList>
    </citation>
    <scope>NUCLEOTIDE SEQUENCE</scope>
    <source>
        <strain evidence="2">R3-111a-1</strain>
    </source>
</reference>
<evidence type="ECO:0000256" key="1">
    <source>
        <dbReference type="SAM" id="SignalP"/>
    </source>
</evidence>
<dbReference type="Proteomes" id="UP000006039">
    <property type="component" value="Unassembled WGS sequence"/>
</dbReference>
<name>J3P733_GAET3</name>
<reference evidence="4" key="1">
    <citation type="submission" date="2010-07" db="EMBL/GenBank/DDBJ databases">
        <title>The genome sequence of Gaeumannomyces graminis var. tritici strain R3-111a-1.</title>
        <authorList>
            <consortium name="The Broad Institute Genome Sequencing Platform"/>
            <person name="Ma L.-J."/>
            <person name="Dead R."/>
            <person name="Young S."/>
            <person name="Zeng Q."/>
            <person name="Koehrsen M."/>
            <person name="Alvarado L."/>
            <person name="Berlin A."/>
            <person name="Chapman S.B."/>
            <person name="Chen Z."/>
            <person name="Freedman E."/>
            <person name="Gellesch M."/>
            <person name="Goldberg J."/>
            <person name="Griggs A."/>
            <person name="Gujja S."/>
            <person name="Heilman E.R."/>
            <person name="Heiman D."/>
            <person name="Hepburn T."/>
            <person name="Howarth C."/>
            <person name="Jen D."/>
            <person name="Larson L."/>
            <person name="Mehta T."/>
            <person name="Neiman D."/>
            <person name="Pearson M."/>
            <person name="Roberts A."/>
            <person name="Saif S."/>
            <person name="Shea T."/>
            <person name="Shenoy N."/>
            <person name="Sisk P."/>
            <person name="Stolte C."/>
            <person name="Sykes S."/>
            <person name="Walk T."/>
            <person name="White J."/>
            <person name="Yandava C."/>
            <person name="Haas B."/>
            <person name="Nusbaum C."/>
            <person name="Birren B."/>
        </authorList>
    </citation>
    <scope>NUCLEOTIDE SEQUENCE [LARGE SCALE GENOMIC DNA]</scope>
    <source>
        <strain evidence="4">R3-111a-1</strain>
    </source>
</reference>
<dbReference type="RefSeq" id="XP_009225438.1">
    <property type="nucleotide sequence ID" value="XM_009227174.1"/>
</dbReference>
<protein>
    <recommendedName>
        <fullName evidence="5">Apple domain-containing protein</fullName>
    </recommendedName>
</protein>
<dbReference type="EnsemblFungi" id="EJT72464">
    <property type="protein sequence ID" value="EJT72464"/>
    <property type="gene ID" value="GGTG_09330"/>
</dbReference>
<gene>
    <name evidence="3" type="primary">20349788</name>
    <name evidence="2" type="ORF">GGTG_09330</name>
</gene>
<dbReference type="STRING" id="644352.J3P733"/>
<feature type="chain" id="PRO_5015095058" description="Apple domain-containing protein" evidence="1">
    <location>
        <begin position="20"/>
        <end position="326"/>
    </location>
</feature>
<keyword evidence="1" id="KW-0732">Signal</keyword>
<evidence type="ECO:0008006" key="5">
    <source>
        <dbReference type="Google" id="ProtNLM"/>
    </source>
</evidence>
<proteinExistence type="predicted"/>
<reference evidence="3" key="5">
    <citation type="submission" date="2018-04" db="UniProtKB">
        <authorList>
            <consortium name="EnsemblFungi"/>
        </authorList>
    </citation>
    <scope>IDENTIFICATION</scope>
    <source>
        <strain evidence="3">R3-111a-1</strain>
    </source>
</reference>
<dbReference type="EMBL" id="GL385399">
    <property type="protein sequence ID" value="EJT72464.1"/>
    <property type="molecule type" value="Genomic_DNA"/>
</dbReference>
<dbReference type="GeneID" id="20349788"/>
<reference evidence="3" key="4">
    <citation type="journal article" date="2015" name="G3 (Bethesda)">
        <title>Genome sequences of three phytopathogenic species of the Magnaporthaceae family of fungi.</title>
        <authorList>
            <person name="Okagaki L.H."/>
            <person name="Nunes C.C."/>
            <person name="Sailsbery J."/>
            <person name="Clay B."/>
            <person name="Brown D."/>
            <person name="John T."/>
            <person name="Oh Y."/>
            <person name="Young N."/>
            <person name="Fitzgerald M."/>
            <person name="Haas B.J."/>
            <person name="Zeng Q."/>
            <person name="Young S."/>
            <person name="Adiconis X."/>
            <person name="Fan L."/>
            <person name="Levin J.Z."/>
            <person name="Mitchell T.K."/>
            <person name="Okubara P.A."/>
            <person name="Farman M.L."/>
            <person name="Kohn L.M."/>
            <person name="Birren B."/>
            <person name="Ma L.-J."/>
            <person name="Dean R.A."/>
        </authorList>
    </citation>
    <scope>NUCLEOTIDE SEQUENCE</scope>
    <source>
        <strain evidence="3">R3-111a-1</strain>
    </source>
</reference>
<feature type="signal peptide" evidence="1">
    <location>
        <begin position="1"/>
        <end position="19"/>
    </location>
</feature>
<dbReference type="HOGENOM" id="CLU_983666_0_0_1"/>
<reference evidence="2" key="3">
    <citation type="submission" date="2010-09" db="EMBL/GenBank/DDBJ databases">
        <title>Annotation of Gaeumannomyces graminis var. tritici R3-111a-1.</title>
        <authorList>
            <consortium name="The Broad Institute Genome Sequencing Platform"/>
            <person name="Ma L.-J."/>
            <person name="Dead R."/>
            <person name="Young S.K."/>
            <person name="Zeng Q."/>
            <person name="Gargeya S."/>
            <person name="Fitzgerald M."/>
            <person name="Haas B."/>
            <person name="Abouelleil A."/>
            <person name="Alvarado L."/>
            <person name="Arachchi H.M."/>
            <person name="Berlin A."/>
            <person name="Brown A."/>
            <person name="Chapman S.B."/>
            <person name="Chen Z."/>
            <person name="Dunbar C."/>
            <person name="Freedman E."/>
            <person name="Gearin G."/>
            <person name="Gellesch M."/>
            <person name="Goldberg J."/>
            <person name="Griggs A."/>
            <person name="Gujja S."/>
            <person name="Heiman D."/>
            <person name="Howarth C."/>
            <person name="Larson L."/>
            <person name="Lui A."/>
            <person name="MacDonald P.J.P."/>
            <person name="Mehta T."/>
            <person name="Montmayeur A."/>
            <person name="Murphy C."/>
            <person name="Neiman D."/>
            <person name="Pearson M."/>
            <person name="Priest M."/>
            <person name="Roberts A."/>
            <person name="Saif S."/>
            <person name="Shea T."/>
            <person name="Shenoy N."/>
            <person name="Sisk P."/>
            <person name="Stolte C."/>
            <person name="Sykes S."/>
            <person name="Yandava C."/>
            <person name="Wortman J."/>
            <person name="Nusbaum C."/>
            <person name="Birren B."/>
        </authorList>
    </citation>
    <scope>NUCLEOTIDE SEQUENCE</scope>
    <source>
        <strain evidence="2">R3-111a-1</strain>
    </source>
</reference>